<dbReference type="RefSeq" id="WP_012870075.1">
    <property type="nucleotide sequence ID" value="NC_013522.1"/>
</dbReference>
<protein>
    <recommendedName>
        <fullName evidence="3">Flagellar FliJ protein</fullName>
    </recommendedName>
</protein>
<comment type="similarity">
    <text evidence="2">Belongs to the FliJ family.</text>
</comment>
<evidence type="ECO:0000256" key="10">
    <source>
        <dbReference type="ARBA" id="ARBA00023225"/>
    </source>
</evidence>
<dbReference type="Proteomes" id="UP000002030">
    <property type="component" value="Chromosome"/>
</dbReference>
<evidence type="ECO:0000256" key="5">
    <source>
        <dbReference type="ARBA" id="ARBA00022475"/>
    </source>
</evidence>
<keyword evidence="11" id="KW-0175">Coiled coil</keyword>
<keyword evidence="4" id="KW-0813">Transport</keyword>
<dbReference type="Pfam" id="PF02050">
    <property type="entry name" value="FliJ"/>
    <property type="match status" value="1"/>
</dbReference>
<keyword evidence="13" id="KW-1185">Reference proteome</keyword>
<keyword evidence="5" id="KW-1003">Cell membrane</keyword>
<dbReference type="InterPro" id="IPR012823">
    <property type="entry name" value="Flagell_FliJ"/>
</dbReference>
<keyword evidence="8" id="KW-0653">Protein transport</keyword>
<keyword evidence="7" id="KW-1005">Bacterial flagellum biogenesis</keyword>
<keyword evidence="10" id="KW-1006">Bacterial flagellum protein export</keyword>
<feature type="coiled-coil region" evidence="11">
    <location>
        <begin position="15"/>
        <end position="54"/>
    </location>
</feature>
<dbReference type="AlphaFoldDB" id="D1B6C3"/>
<dbReference type="EnsemblBacteria" id="ACZ19564">
    <property type="protein sequence ID" value="ACZ19564"/>
    <property type="gene ID" value="Taci_1333"/>
</dbReference>
<reference evidence="12 13" key="1">
    <citation type="journal article" date="2009" name="Stand. Genomic Sci.">
        <title>Complete genome sequence of Thermanaerovibrio acidaminovorans type strain (Su883).</title>
        <authorList>
            <person name="Chovatia M."/>
            <person name="Sikorski J."/>
            <person name="Schroder M."/>
            <person name="Lapidus A."/>
            <person name="Nolan M."/>
            <person name="Tice H."/>
            <person name="Glavina Del Rio T."/>
            <person name="Copeland A."/>
            <person name="Cheng J.F."/>
            <person name="Lucas S."/>
            <person name="Chen F."/>
            <person name="Bruce D."/>
            <person name="Goodwin L."/>
            <person name="Pitluck S."/>
            <person name="Ivanova N."/>
            <person name="Mavromatis K."/>
            <person name="Ovchinnikova G."/>
            <person name="Pati A."/>
            <person name="Chen A."/>
            <person name="Palaniappan K."/>
            <person name="Land M."/>
            <person name="Hauser L."/>
            <person name="Chang Y.J."/>
            <person name="Jeffries C.D."/>
            <person name="Chain P."/>
            <person name="Saunders E."/>
            <person name="Detter J.C."/>
            <person name="Brettin T."/>
            <person name="Rohde M."/>
            <person name="Goker M."/>
            <person name="Spring S."/>
            <person name="Bristow J."/>
            <person name="Markowitz V."/>
            <person name="Hugenholtz P."/>
            <person name="Kyrpides N.C."/>
            <person name="Klenk H.P."/>
            <person name="Eisen J.A."/>
        </authorList>
    </citation>
    <scope>NUCLEOTIDE SEQUENCE [LARGE SCALE GENOMIC DNA]</scope>
    <source>
        <strain evidence="13">ATCC 49978 / DSM 6589 / Su883</strain>
    </source>
</reference>
<gene>
    <name evidence="12" type="ordered locus">Taci_1333</name>
</gene>
<dbReference type="InterPro" id="IPR053716">
    <property type="entry name" value="Flag_assembly_chemotaxis_eff"/>
</dbReference>
<keyword evidence="6" id="KW-0145">Chemotaxis</keyword>
<dbReference type="Gene3D" id="1.10.287.1700">
    <property type="match status" value="1"/>
</dbReference>
<evidence type="ECO:0000256" key="4">
    <source>
        <dbReference type="ARBA" id="ARBA00022448"/>
    </source>
</evidence>
<evidence type="ECO:0000256" key="11">
    <source>
        <dbReference type="SAM" id="Coils"/>
    </source>
</evidence>
<dbReference type="KEGG" id="tai:Taci_1333"/>
<dbReference type="GO" id="GO:0006935">
    <property type="term" value="P:chemotaxis"/>
    <property type="evidence" value="ECO:0007669"/>
    <property type="project" value="UniProtKB-KW"/>
</dbReference>
<dbReference type="GO" id="GO:0009288">
    <property type="term" value="C:bacterial-type flagellum"/>
    <property type="evidence" value="ECO:0007669"/>
    <property type="project" value="InterPro"/>
</dbReference>
<evidence type="ECO:0000256" key="7">
    <source>
        <dbReference type="ARBA" id="ARBA00022795"/>
    </source>
</evidence>
<sequence length="151" mass="17608">MIRQRIARFERIYRAREAELDQRMTELARRRAEEEAHRRRLEAAQEMRHRAEADFMSLCGTVSARDMWMMRSSIDLAAQEVESAGSDLSRCMEEIERTMEAVTESHRDLKVLESFMGRLRSRLAAEESRVEQSMLDEMALRLRGGGVLDEA</sequence>
<dbReference type="STRING" id="525903.Taci_1333"/>
<comment type="subcellular location">
    <subcellularLocation>
        <location evidence="1">Cell membrane</location>
        <topology evidence="1">Peripheral membrane protein</topology>
        <orientation evidence="1">Cytoplasmic side</orientation>
    </subcellularLocation>
</comment>
<proteinExistence type="inferred from homology"/>
<evidence type="ECO:0000313" key="13">
    <source>
        <dbReference type="Proteomes" id="UP000002030"/>
    </source>
</evidence>
<accession>D1B6C3</accession>
<dbReference type="GO" id="GO:0071973">
    <property type="term" value="P:bacterial-type flagellum-dependent cell motility"/>
    <property type="evidence" value="ECO:0007669"/>
    <property type="project" value="InterPro"/>
</dbReference>
<evidence type="ECO:0000256" key="6">
    <source>
        <dbReference type="ARBA" id="ARBA00022500"/>
    </source>
</evidence>
<evidence type="ECO:0000256" key="1">
    <source>
        <dbReference type="ARBA" id="ARBA00004413"/>
    </source>
</evidence>
<evidence type="ECO:0000313" key="12">
    <source>
        <dbReference type="EMBL" id="ACZ19564.1"/>
    </source>
</evidence>
<evidence type="ECO:0000256" key="9">
    <source>
        <dbReference type="ARBA" id="ARBA00023136"/>
    </source>
</evidence>
<dbReference type="OrthoDB" id="9851686at2"/>
<dbReference type="EMBL" id="CP001818">
    <property type="protein sequence ID" value="ACZ19564.1"/>
    <property type="molecule type" value="Genomic_DNA"/>
</dbReference>
<evidence type="ECO:0000256" key="2">
    <source>
        <dbReference type="ARBA" id="ARBA00010004"/>
    </source>
</evidence>
<organism evidence="12 13">
    <name type="scientific">Thermanaerovibrio acidaminovorans (strain ATCC 49978 / DSM 6589 / Su883)</name>
    <name type="common">Selenomonas acidaminovorans</name>
    <dbReference type="NCBI Taxonomy" id="525903"/>
    <lineage>
        <taxon>Bacteria</taxon>
        <taxon>Thermotogati</taxon>
        <taxon>Synergistota</taxon>
        <taxon>Synergistia</taxon>
        <taxon>Synergistales</taxon>
        <taxon>Synergistaceae</taxon>
        <taxon>Thermanaerovibrio</taxon>
    </lineage>
</organism>
<name>D1B6C3_THEAS</name>
<evidence type="ECO:0000256" key="8">
    <source>
        <dbReference type="ARBA" id="ARBA00022927"/>
    </source>
</evidence>
<dbReference type="HOGENOM" id="CLU_1757969_0_0_0"/>
<dbReference type="GO" id="GO:0044781">
    <property type="term" value="P:bacterial-type flagellum organization"/>
    <property type="evidence" value="ECO:0007669"/>
    <property type="project" value="UniProtKB-KW"/>
</dbReference>
<evidence type="ECO:0000256" key="3">
    <source>
        <dbReference type="ARBA" id="ARBA00020392"/>
    </source>
</evidence>
<keyword evidence="9" id="KW-0472">Membrane</keyword>
<dbReference type="GO" id="GO:0005886">
    <property type="term" value="C:plasma membrane"/>
    <property type="evidence" value="ECO:0007669"/>
    <property type="project" value="UniProtKB-SubCell"/>
</dbReference>
<dbReference type="GO" id="GO:0015031">
    <property type="term" value="P:protein transport"/>
    <property type="evidence" value="ECO:0007669"/>
    <property type="project" value="UniProtKB-KW"/>
</dbReference>